<evidence type="ECO:0000313" key="6">
    <source>
        <dbReference type="EMBL" id="GAA2483490.1"/>
    </source>
</evidence>
<name>A0ABP5YLU0_STRLO</name>
<dbReference type="InterPro" id="IPR002347">
    <property type="entry name" value="SDR_fam"/>
</dbReference>
<feature type="compositionally biased region" description="Basic and acidic residues" evidence="4">
    <location>
        <begin position="290"/>
        <end position="307"/>
    </location>
</feature>
<comment type="caution">
    <text evidence="6">The sequence shown here is derived from an EMBL/GenBank/DDBJ whole genome shotgun (WGS) entry which is preliminary data.</text>
</comment>
<dbReference type="PRINTS" id="PR00080">
    <property type="entry name" value="SDRFAMILY"/>
</dbReference>
<reference evidence="7" key="1">
    <citation type="journal article" date="2019" name="Int. J. Syst. Evol. Microbiol.">
        <title>The Global Catalogue of Microorganisms (GCM) 10K type strain sequencing project: providing services to taxonomists for standard genome sequencing and annotation.</title>
        <authorList>
            <consortium name="The Broad Institute Genomics Platform"/>
            <consortium name="The Broad Institute Genome Sequencing Center for Infectious Disease"/>
            <person name="Wu L."/>
            <person name="Ma J."/>
        </authorList>
    </citation>
    <scope>NUCLEOTIDE SEQUENCE [LARGE SCALE GENOMIC DNA]</scope>
    <source>
        <strain evidence="7">JCM 4395</strain>
    </source>
</reference>
<dbReference type="PANTHER" id="PTHR44196:SF1">
    <property type="entry name" value="DEHYDROGENASE_REDUCTASE SDR FAMILY MEMBER 7B"/>
    <property type="match status" value="1"/>
</dbReference>
<dbReference type="PROSITE" id="PS00061">
    <property type="entry name" value="ADH_SHORT"/>
    <property type="match status" value="1"/>
</dbReference>
<dbReference type="PRINTS" id="PR00081">
    <property type="entry name" value="GDHRDH"/>
</dbReference>
<dbReference type="Gene3D" id="3.40.50.720">
    <property type="entry name" value="NAD(P)-binding Rossmann-like Domain"/>
    <property type="match status" value="1"/>
</dbReference>
<dbReference type="InterPro" id="IPR036291">
    <property type="entry name" value="NAD(P)-bd_dom_sf"/>
</dbReference>
<dbReference type="SMART" id="SM00822">
    <property type="entry name" value="PKS_KR"/>
    <property type="match status" value="1"/>
</dbReference>
<evidence type="ECO:0000259" key="5">
    <source>
        <dbReference type="SMART" id="SM00822"/>
    </source>
</evidence>
<dbReference type="InterPro" id="IPR057326">
    <property type="entry name" value="KR_dom"/>
</dbReference>
<dbReference type="Pfam" id="PF00106">
    <property type="entry name" value="adh_short"/>
    <property type="match status" value="1"/>
</dbReference>
<feature type="region of interest" description="Disordered" evidence="4">
    <location>
        <begin position="271"/>
        <end position="307"/>
    </location>
</feature>
<evidence type="ECO:0000256" key="4">
    <source>
        <dbReference type="SAM" id="MobiDB-lite"/>
    </source>
</evidence>
<evidence type="ECO:0000256" key="2">
    <source>
        <dbReference type="ARBA" id="ARBA00023002"/>
    </source>
</evidence>
<dbReference type="EMBL" id="BAAASG010000006">
    <property type="protein sequence ID" value="GAA2483490.1"/>
    <property type="molecule type" value="Genomic_DNA"/>
</dbReference>
<dbReference type="Proteomes" id="UP001501777">
    <property type="component" value="Unassembled WGS sequence"/>
</dbReference>
<evidence type="ECO:0000256" key="1">
    <source>
        <dbReference type="ARBA" id="ARBA00006484"/>
    </source>
</evidence>
<dbReference type="NCBIfam" id="NF005495">
    <property type="entry name" value="PRK07109.1"/>
    <property type="match status" value="1"/>
</dbReference>
<feature type="domain" description="Ketoreductase" evidence="5">
    <location>
        <begin position="14"/>
        <end position="198"/>
    </location>
</feature>
<keyword evidence="7" id="KW-1185">Reference proteome</keyword>
<sequence length="381" mass="40941">MTRTRRAGGAGRPEVVVVTGASAGVGRATARAFAARGAAVALLARGQEGLEHAAQEVRAAGGRALPLAVDVADAQAVEDAAQRVENELGPIDVWVNAAFTTIFAPVVEIRPEELKRATEVTYFGFVHGTQAALRRMLPRDRGVIVQVGSALAYRSVPLQAVYCGAKHAIQGFTDALRCELMHDRSRVRVTSVHLPGLNTPQFSWVLTRLPRHPQPVPPVYQPEVAAEGILYAADHPARREYWVGGSTVATLLGQKVAAGLLDRYLARTAYDSQQTDDPLDPSRPANLWKPADDAHGADHGTHGVFDDQAHTRSPQLWLSRHRRPLAAAVATGTAGAVGAVLAASVRRTSHGDGLEASLRRTAHSSSRAWTKAWGRLPRSWR</sequence>
<evidence type="ECO:0000313" key="7">
    <source>
        <dbReference type="Proteomes" id="UP001501777"/>
    </source>
</evidence>
<proteinExistence type="inferred from homology"/>
<evidence type="ECO:0000256" key="3">
    <source>
        <dbReference type="RuleBase" id="RU000363"/>
    </source>
</evidence>
<dbReference type="RefSeq" id="WP_344399894.1">
    <property type="nucleotide sequence ID" value="NZ_BAAASG010000006.1"/>
</dbReference>
<accession>A0ABP5YLU0</accession>
<dbReference type="PANTHER" id="PTHR44196">
    <property type="entry name" value="DEHYDROGENASE/REDUCTASE SDR FAMILY MEMBER 7B"/>
    <property type="match status" value="1"/>
</dbReference>
<gene>
    <name evidence="6" type="ORF">GCM10010276_21250</name>
</gene>
<organism evidence="6 7">
    <name type="scientific">Streptomyces longisporus</name>
    <dbReference type="NCBI Taxonomy" id="1948"/>
    <lineage>
        <taxon>Bacteria</taxon>
        <taxon>Bacillati</taxon>
        <taxon>Actinomycetota</taxon>
        <taxon>Actinomycetes</taxon>
        <taxon>Kitasatosporales</taxon>
        <taxon>Streptomycetaceae</taxon>
        <taxon>Streptomyces</taxon>
    </lineage>
</organism>
<keyword evidence="2" id="KW-0560">Oxidoreductase</keyword>
<dbReference type="SUPFAM" id="SSF51735">
    <property type="entry name" value="NAD(P)-binding Rossmann-fold domains"/>
    <property type="match status" value="1"/>
</dbReference>
<dbReference type="InterPro" id="IPR020904">
    <property type="entry name" value="Sc_DH/Rdtase_CS"/>
</dbReference>
<protein>
    <submittedName>
        <fullName evidence="6">SDR family oxidoreductase</fullName>
    </submittedName>
</protein>
<comment type="similarity">
    <text evidence="1 3">Belongs to the short-chain dehydrogenases/reductases (SDR) family.</text>
</comment>